<keyword evidence="2" id="KW-1185">Reference proteome</keyword>
<dbReference type="AlphaFoldDB" id="A0A1I1E690"/>
<dbReference type="EMBL" id="FOLL01000001">
    <property type="protein sequence ID" value="SFB82584.1"/>
    <property type="molecule type" value="Genomic_DNA"/>
</dbReference>
<reference evidence="1 2" key="1">
    <citation type="submission" date="2016-10" db="EMBL/GenBank/DDBJ databases">
        <authorList>
            <person name="de Groot N.N."/>
        </authorList>
    </citation>
    <scope>NUCLEOTIDE SEQUENCE [LARGE SCALE GENOMIC DNA]</scope>
    <source>
        <strain evidence="1 2">DSM 22900</strain>
    </source>
</reference>
<gene>
    <name evidence="1" type="ORF">SAMN05421747_101357</name>
</gene>
<evidence type="ECO:0000313" key="1">
    <source>
        <dbReference type="EMBL" id="SFB82584.1"/>
    </source>
</evidence>
<sequence length="73" mass="8269">MRMGTNNTYPGFGHPASELSAFTNTLDVFIISLKDGAIVQFTPEDTHGFLSWLQKNSVRNINTDEPYKQPPRR</sequence>
<evidence type="ECO:0000313" key="2">
    <source>
        <dbReference type="Proteomes" id="UP000199577"/>
    </source>
</evidence>
<accession>A0A1I1E690</accession>
<organism evidence="1 2">
    <name type="scientific">Parapedobacter composti</name>
    <dbReference type="NCBI Taxonomy" id="623281"/>
    <lineage>
        <taxon>Bacteria</taxon>
        <taxon>Pseudomonadati</taxon>
        <taxon>Bacteroidota</taxon>
        <taxon>Sphingobacteriia</taxon>
        <taxon>Sphingobacteriales</taxon>
        <taxon>Sphingobacteriaceae</taxon>
        <taxon>Parapedobacter</taxon>
    </lineage>
</organism>
<proteinExistence type="predicted"/>
<name>A0A1I1E690_9SPHI</name>
<protein>
    <submittedName>
        <fullName evidence="1">Uncharacterized protein</fullName>
    </submittedName>
</protein>
<dbReference type="Proteomes" id="UP000199577">
    <property type="component" value="Unassembled WGS sequence"/>
</dbReference>